<sequence length="292" mass="34029">MTQAVQHSYQSVIAADWLAEQIGHQRELLLVVDRLAEPDPINALFSANLMQDYVNLYQNTELADMTDVGPWLVRVHTPCSEFIQTLLDTPERGWGWLASAERVDLAVLAQHWRERMLINEREQRALYRFQDNRVIAHHLREIEEIQRPLLLGPLSSALCWDGQCWQCFDNPRPDQCPAPFETPWLAIAEPETVQHHISRHNLELWLWQNHSKATADLAETRLLTDWLDQQLDKARRWNWLAEQQLHFLLLHQLDPALAEHPAWAPAEHETREAHFARVSTVLSSPNARKPFL</sequence>
<reference evidence="2 5" key="2">
    <citation type="submission" date="2021-06" db="EMBL/GenBank/DDBJ databases">
        <title>Microbial metabolic specificity influences pelagic lipid remineralization.</title>
        <authorList>
            <person name="Behrendt L."/>
            <person name="Hunter J.E."/>
            <person name="Alcolombri U."/>
            <person name="Smriga S."/>
            <person name="Mincer T."/>
            <person name="Lowenstein D.P."/>
            <person name="Peaudecerf F.J."/>
            <person name="Fernandez V.I."/>
            <person name="Fredricks H."/>
            <person name="Almblad H."/>
            <person name="Harrison J.J."/>
            <person name="Stocker R."/>
            <person name="Van Mooy B.A.S."/>
        </authorList>
    </citation>
    <scope>NUCLEOTIDE SEQUENCE [LARGE SCALE GENOMIC DNA]</scope>
    <source>
        <strain evidence="2 5">A252</strain>
    </source>
</reference>
<organism evidence="3 4">
    <name type="scientific">Stutzerimonas zhaodongensis</name>
    <dbReference type="NCBI Taxonomy" id="1176257"/>
    <lineage>
        <taxon>Bacteria</taxon>
        <taxon>Pseudomonadati</taxon>
        <taxon>Pseudomonadota</taxon>
        <taxon>Gammaproteobacteria</taxon>
        <taxon>Pseudomonadales</taxon>
        <taxon>Pseudomonadaceae</taxon>
        <taxon>Stutzerimonas</taxon>
    </lineage>
</organism>
<dbReference type="AlphaFoldDB" id="A0A365PWP4"/>
<accession>A0A365PWP4</accession>
<dbReference type="EMBL" id="CP076683">
    <property type="protein sequence ID" value="QWV19196.1"/>
    <property type="molecule type" value="Genomic_DNA"/>
</dbReference>
<evidence type="ECO:0000259" key="1">
    <source>
        <dbReference type="Pfam" id="PF13503"/>
    </source>
</evidence>
<dbReference type="Pfam" id="PF13503">
    <property type="entry name" value="DUF4123"/>
    <property type="match status" value="1"/>
</dbReference>
<gene>
    <name evidence="3" type="ORF">DQ403_05880</name>
    <name evidence="2" type="ORF">KQ248_02500</name>
</gene>
<reference evidence="3 4" key="1">
    <citation type="submission" date="2018-06" db="EMBL/GenBank/DDBJ databases">
        <title>Whole genome sequencing of four bacterial strains from South Shetland trench revealing bio-synthetic gene clusters.</title>
        <authorList>
            <person name="Abdel-Mageed W.M."/>
            <person name="Lehri B."/>
            <person name="Jarmusch S.A."/>
            <person name="Miranda K."/>
            <person name="Goodfellow M."/>
            <person name="Jaspars M."/>
            <person name="Karlyshev A.V."/>
        </authorList>
    </citation>
    <scope>NUCLEOTIDE SEQUENCE [LARGE SCALE GENOMIC DNA]</scope>
    <source>
        <strain evidence="3 4">SST2</strain>
    </source>
</reference>
<dbReference type="Proteomes" id="UP000683436">
    <property type="component" value="Chromosome"/>
</dbReference>
<keyword evidence="5" id="KW-1185">Reference proteome</keyword>
<evidence type="ECO:0000313" key="5">
    <source>
        <dbReference type="Proteomes" id="UP000683436"/>
    </source>
</evidence>
<protein>
    <submittedName>
        <fullName evidence="3">DUF4123 domain-containing protein</fullName>
    </submittedName>
</protein>
<dbReference type="Proteomes" id="UP000252554">
    <property type="component" value="Unassembled WGS sequence"/>
</dbReference>
<feature type="domain" description="DUF4123" evidence="1">
    <location>
        <begin position="30"/>
        <end position="147"/>
    </location>
</feature>
<name>A0A365PWP4_9GAMM</name>
<evidence type="ECO:0000313" key="3">
    <source>
        <dbReference type="EMBL" id="RBA60245.1"/>
    </source>
</evidence>
<evidence type="ECO:0000313" key="4">
    <source>
        <dbReference type="Proteomes" id="UP000252554"/>
    </source>
</evidence>
<evidence type="ECO:0000313" key="2">
    <source>
        <dbReference type="EMBL" id="QWV19196.1"/>
    </source>
</evidence>
<dbReference type="EMBL" id="QNTV01000003">
    <property type="protein sequence ID" value="RBA60245.1"/>
    <property type="molecule type" value="Genomic_DNA"/>
</dbReference>
<dbReference type="InterPro" id="IPR025391">
    <property type="entry name" value="DUF4123"/>
</dbReference>
<proteinExistence type="predicted"/>